<evidence type="ECO:0000256" key="4">
    <source>
        <dbReference type="ARBA" id="ARBA00022833"/>
    </source>
</evidence>
<feature type="domain" description="C2H2-type" evidence="6">
    <location>
        <begin position="456"/>
        <end position="481"/>
    </location>
</feature>
<dbReference type="Proteomes" id="UP001516400">
    <property type="component" value="Unassembled WGS sequence"/>
</dbReference>
<name>A0ABD2MXV4_9CUCU</name>
<feature type="domain" description="C2H2-type" evidence="6">
    <location>
        <begin position="369"/>
        <end position="397"/>
    </location>
</feature>
<dbReference type="InterPro" id="IPR013087">
    <property type="entry name" value="Znf_C2H2_type"/>
</dbReference>
<accession>A0ABD2MXV4</accession>
<dbReference type="SUPFAM" id="SSF57667">
    <property type="entry name" value="beta-beta-alpha zinc fingers"/>
    <property type="match status" value="6"/>
</dbReference>
<evidence type="ECO:0000256" key="2">
    <source>
        <dbReference type="ARBA" id="ARBA00022737"/>
    </source>
</evidence>
<gene>
    <name evidence="7" type="ORF">HHI36_021705</name>
</gene>
<dbReference type="PANTHER" id="PTHR24403:SF109">
    <property type="entry name" value="ZINC FINGER PROTEIN 845-LIKE"/>
    <property type="match status" value="1"/>
</dbReference>
<feature type="domain" description="C2H2-type" evidence="6">
    <location>
        <begin position="316"/>
        <end position="344"/>
    </location>
</feature>
<feature type="domain" description="C2H2-type" evidence="6">
    <location>
        <begin position="230"/>
        <end position="258"/>
    </location>
</feature>
<feature type="domain" description="C2H2-type" evidence="6">
    <location>
        <begin position="427"/>
        <end position="455"/>
    </location>
</feature>
<feature type="domain" description="C2H2-type" evidence="6">
    <location>
        <begin position="201"/>
        <end position="229"/>
    </location>
</feature>
<evidence type="ECO:0000313" key="7">
    <source>
        <dbReference type="EMBL" id="KAL3271209.1"/>
    </source>
</evidence>
<evidence type="ECO:0000256" key="1">
    <source>
        <dbReference type="ARBA" id="ARBA00022723"/>
    </source>
</evidence>
<dbReference type="GO" id="GO:0008270">
    <property type="term" value="F:zinc ion binding"/>
    <property type="evidence" value="ECO:0007669"/>
    <property type="project" value="UniProtKB-KW"/>
</dbReference>
<dbReference type="Pfam" id="PF13909">
    <property type="entry name" value="zf-H2C2_5"/>
    <property type="match status" value="2"/>
</dbReference>
<keyword evidence="2" id="KW-0677">Repeat</keyword>
<feature type="domain" description="C2H2-type" evidence="6">
    <location>
        <begin position="259"/>
        <end position="287"/>
    </location>
</feature>
<dbReference type="PANTHER" id="PTHR24403">
    <property type="entry name" value="ZINC FINGER PROTEIN"/>
    <property type="match status" value="1"/>
</dbReference>
<dbReference type="FunFam" id="3.30.160.60:FF:000810">
    <property type="entry name" value="Zgc:174563 protein"/>
    <property type="match status" value="1"/>
</dbReference>
<proteinExistence type="predicted"/>
<sequence>MDFSKSETTQICDFNEIEDKSFVNQFIDAEGKIWQRNALIETYKENCNGQTNNSYGTDLVKIEPEQHEEVFLQNKTVMDELVDCERKIFDGGIFIKNESCKNNGSDENEVVIPKVEAKLYEEDGKIMVHQNIDAKNWHEKSVLGDVKGQKVEEEEGNVRELLDTNSPTLKRYTCNFCDYSSPQRVRLKAHENSVHLNIKNHKCNQCDYQTAQKGHLKNHINNVHLGMKNHKCNQCDYQAFRKFYLTSHMNSVHFGIRSHKCSHCDYEATQKGHLKEHINSVHLGIKNHKCVQCDYETSRRNYLTTHIKKVHGNKSHKCSQCDYQTAQKSKLKLHIKHLHFSKKKEVRSYSNHEISEEGILLEHINNEKHKCSQCEYQTIRKGYLAHHVNSVHLGIKNHECSHCDYKTARADNLLRHIKRVHLGIKSHKCTHCDYEAYEKGHLSRHINSVHLGIKNHKCSHCDYETADNSCLKRHINKVHLK</sequence>
<feature type="domain" description="C2H2-type" evidence="6">
    <location>
        <begin position="288"/>
        <end position="316"/>
    </location>
</feature>
<dbReference type="AlphaFoldDB" id="A0ABD2MXV4"/>
<organism evidence="7 8">
    <name type="scientific">Cryptolaemus montrouzieri</name>
    <dbReference type="NCBI Taxonomy" id="559131"/>
    <lineage>
        <taxon>Eukaryota</taxon>
        <taxon>Metazoa</taxon>
        <taxon>Ecdysozoa</taxon>
        <taxon>Arthropoda</taxon>
        <taxon>Hexapoda</taxon>
        <taxon>Insecta</taxon>
        <taxon>Pterygota</taxon>
        <taxon>Neoptera</taxon>
        <taxon>Endopterygota</taxon>
        <taxon>Coleoptera</taxon>
        <taxon>Polyphaga</taxon>
        <taxon>Cucujiformia</taxon>
        <taxon>Coccinelloidea</taxon>
        <taxon>Coccinellidae</taxon>
        <taxon>Scymninae</taxon>
        <taxon>Scymnini</taxon>
        <taxon>Cryptolaemus</taxon>
    </lineage>
</organism>
<dbReference type="InterPro" id="IPR036236">
    <property type="entry name" value="Znf_C2H2_sf"/>
</dbReference>
<evidence type="ECO:0000256" key="5">
    <source>
        <dbReference type="PROSITE-ProRule" id="PRU00042"/>
    </source>
</evidence>
<keyword evidence="1" id="KW-0479">Metal-binding</keyword>
<dbReference type="Gene3D" id="3.30.160.60">
    <property type="entry name" value="Classic Zinc Finger"/>
    <property type="match status" value="5"/>
</dbReference>
<dbReference type="EMBL" id="JABFTP020000042">
    <property type="protein sequence ID" value="KAL3271209.1"/>
    <property type="molecule type" value="Genomic_DNA"/>
</dbReference>
<comment type="caution">
    <text evidence="7">The sequence shown here is derived from an EMBL/GenBank/DDBJ whole genome shotgun (WGS) entry which is preliminary data.</text>
</comment>
<dbReference type="InterPro" id="IPR050688">
    <property type="entry name" value="Zinc_finger/UBP_domain"/>
</dbReference>
<feature type="domain" description="C2H2-type" evidence="6">
    <location>
        <begin position="172"/>
        <end position="200"/>
    </location>
</feature>
<dbReference type="PROSITE" id="PS50157">
    <property type="entry name" value="ZINC_FINGER_C2H2_2"/>
    <property type="match status" value="10"/>
</dbReference>
<protein>
    <recommendedName>
        <fullName evidence="6">C2H2-type domain-containing protein</fullName>
    </recommendedName>
</protein>
<keyword evidence="3 5" id="KW-0863">Zinc-finger</keyword>
<evidence type="ECO:0000259" key="6">
    <source>
        <dbReference type="PROSITE" id="PS50157"/>
    </source>
</evidence>
<feature type="domain" description="C2H2-type" evidence="6">
    <location>
        <begin position="398"/>
        <end position="426"/>
    </location>
</feature>
<dbReference type="SMART" id="SM00355">
    <property type="entry name" value="ZnF_C2H2"/>
    <property type="match status" value="10"/>
</dbReference>
<keyword evidence="8" id="KW-1185">Reference proteome</keyword>
<evidence type="ECO:0000256" key="3">
    <source>
        <dbReference type="ARBA" id="ARBA00022771"/>
    </source>
</evidence>
<keyword evidence="4" id="KW-0862">Zinc</keyword>
<evidence type="ECO:0000313" key="8">
    <source>
        <dbReference type="Proteomes" id="UP001516400"/>
    </source>
</evidence>
<reference evidence="7 8" key="1">
    <citation type="journal article" date="2021" name="BMC Biol.">
        <title>Horizontally acquired antibacterial genes associated with adaptive radiation of ladybird beetles.</title>
        <authorList>
            <person name="Li H.S."/>
            <person name="Tang X.F."/>
            <person name="Huang Y.H."/>
            <person name="Xu Z.Y."/>
            <person name="Chen M.L."/>
            <person name="Du X.Y."/>
            <person name="Qiu B.Y."/>
            <person name="Chen P.T."/>
            <person name="Zhang W."/>
            <person name="Slipinski A."/>
            <person name="Escalona H.E."/>
            <person name="Waterhouse R.M."/>
            <person name="Zwick A."/>
            <person name="Pang H."/>
        </authorList>
    </citation>
    <scope>NUCLEOTIDE SEQUENCE [LARGE SCALE GENOMIC DNA]</scope>
    <source>
        <strain evidence="7">SYSU2018</strain>
    </source>
</reference>